<dbReference type="GO" id="GO:0005524">
    <property type="term" value="F:ATP binding"/>
    <property type="evidence" value="ECO:0007669"/>
    <property type="project" value="UniProtKB-UniRule"/>
</dbReference>
<evidence type="ECO:0000256" key="4">
    <source>
        <dbReference type="ARBA" id="ARBA00022679"/>
    </source>
</evidence>
<dbReference type="SUPFAM" id="SSF56112">
    <property type="entry name" value="Protein kinase-like (PK-like)"/>
    <property type="match status" value="1"/>
</dbReference>
<keyword evidence="4" id="KW-0808">Transferase</keyword>
<comment type="catalytic activity">
    <reaction evidence="8">
        <text>L-threonyl-[protein] + ATP = O-phospho-L-threonyl-[protein] + ADP + H(+)</text>
        <dbReference type="Rhea" id="RHEA:46608"/>
        <dbReference type="Rhea" id="RHEA-COMP:11060"/>
        <dbReference type="Rhea" id="RHEA-COMP:11605"/>
        <dbReference type="ChEBI" id="CHEBI:15378"/>
        <dbReference type="ChEBI" id="CHEBI:30013"/>
        <dbReference type="ChEBI" id="CHEBI:30616"/>
        <dbReference type="ChEBI" id="CHEBI:61977"/>
        <dbReference type="ChEBI" id="CHEBI:456216"/>
        <dbReference type="EC" id="2.7.11.1"/>
    </reaction>
</comment>
<evidence type="ECO:0000256" key="9">
    <source>
        <dbReference type="ARBA" id="ARBA00048679"/>
    </source>
</evidence>
<dbReference type="Gene3D" id="3.30.200.20">
    <property type="entry name" value="Phosphorylase Kinase, domain 1"/>
    <property type="match status" value="1"/>
</dbReference>
<dbReference type="PROSITE" id="PS00107">
    <property type="entry name" value="PROTEIN_KINASE_ATP"/>
    <property type="match status" value="1"/>
</dbReference>
<dbReference type="Proteomes" id="UP000887566">
    <property type="component" value="Unplaced"/>
</dbReference>
<feature type="binding site" evidence="10">
    <location>
        <position position="31"/>
    </location>
    <ligand>
        <name>ATP</name>
        <dbReference type="ChEBI" id="CHEBI:30616"/>
    </ligand>
</feature>
<sequence>MYKLGPELGRGGFGTVYSGFRIKDGLPVAVKFVGRHNVTEWST</sequence>
<organism evidence="12 13">
    <name type="scientific">Plectus sambesii</name>
    <dbReference type="NCBI Taxonomy" id="2011161"/>
    <lineage>
        <taxon>Eukaryota</taxon>
        <taxon>Metazoa</taxon>
        <taxon>Ecdysozoa</taxon>
        <taxon>Nematoda</taxon>
        <taxon>Chromadorea</taxon>
        <taxon>Plectida</taxon>
        <taxon>Plectina</taxon>
        <taxon>Plectoidea</taxon>
        <taxon>Plectidae</taxon>
        <taxon>Plectus</taxon>
    </lineage>
</organism>
<keyword evidence="3" id="KW-0723">Serine/threonine-protein kinase</keyword>
<evidence type="ECO:0000256" key="10">
    <source>
        <dbReference type="PROSITE-ProRule" id="PRU10141"/>
    </source>
</evidence>
<comment type="catalytic activity">
    <reaction evidence="9">
        <text>L-seryl-[protein] + ATP = O-phospho-L-seryl-[protein] + ADP + H(+)</text>
        <dbReference type="Rhea" id="RHEA:17989"/>
        <dbReference type="Rhea" id="RHEA-COMP:9863"/>
        <dbReference type="Rhea" id="RHEA-COMP:11604"/>
        <dbReference type="ChEBI" id="CHEBI:15378"/>
        <dbReference type="ChEBI" id="CHEBI:29999"/>
        <dbReference type="ChEBI" id="CHEBI:30616"/>
        <dbReference type="ChEBI" id="CHEBI:83421"/>
        <dbReference type="ChEBI" id="CHEBI:456216"/>
        <dbReference type="EC" id="2.7.11.1"/>
    </reaction>
</comment>
<keyword evidence="12" id="KW-1185">Reference proteome</keyword>
<dbReference type="PROSITE" id="PS50011">
    <property type="entry name" value="PROTEIN_KINASE_DOM"/>
    <property type="match status" value="1"/>
</dbReference>
<evidence type="ECO:0000256" key="8">
    <source>
        <dbReference type="ARBA" id="ARBA00047899"/>
    </source>
</evidence>
<dbReference type="PANTHER" id="PTHR22984:SF25">
    <property type="entry name" value="PROTEIN KINASE DOMAIN-CONTAINING PROTEIN"/>
    <property type="match status" value="1"/>
</dbReference>
<evidence type="ECO:0000256" key="5">
    <source>
        <dbReference type="ARBA" id="ARBA00022741"/>
    </source>
</evidence>
<dbReference type="EC" id="2.7.11.1" evidence="2"/>
<dbReference type="GO" id="GO:0005737">
    <property type="term" value="C:cytoplasm"/>
    <property type="evidence" value="ECO:0007669"/>
    <property type="project" value="TreeGrafter"/>
</dbReference>
<keyword evidence="7 10" id="KW-0067">ATP-binding</keyword>
<dbReference type="PANTHER" id="PTHR22984">
    <property type="entry name" value="SERINE/THREONINE-PROTEIN KINASE PIM"/>
    <property type="match status" value="1"/>
</dbReference>
<dbReference type="InterPro" id="IPR000719">
    <property type="entry name" value="Prot_kinase_dom"/>
</dbReference>
<accession>A0A914VFT2</accession>
<keyword evidence="5 10" id="KW-0547">Nucleotide-binding</keyword>
<evidence type="ECO:0000256" key="3">
    <source>
        <dbReference type="ARBA" id="ARBA00022527"/>
    </source>
</evidence>
<dbReference type="InterPro" id="IPR011009">
    <property type="entry name" value="Kinase-like_dom_sf"/>
</dbReference>
<evidence type="ECO:0000256" key="6">
    <source>
        <dbReference type="ARBA" id="ARBA00022777"/>
    </source>
</evidence>
<evidence type="ECO:0000256" key="1">
    <source>
        <dbReference type="ARBA" id="ARBA00004340"/>
    </source>
</evidence>
<keyword evidence="6" id="KW-0418">Kinase</keyword>
<evidence type="ECO:0000313" key="12">
    <source>
        <dbReference type="Proteomes" id="UP000887566"/>
    </source>
</evidence>
<dbReference type="InterPro" id="IPR017441">
    <property type="entry name" value="Protein_kinase_ATP_BS"/>
</dbReference>
<evidence type="ECO:0000313" key="13">
    <source>
        <dbReference type="WBParaSite" id="PSAMB.scaffold18352size954.g37559.t1"/>
    </source>
</evidence>
<evidence type="ECO:0000256" key="2">
    <source>
        <dbReference type="ARBA" id="ARBA00012513"/>
    </source>
</evidence>
<dbReference type="InterPro" id="IPR051138">
    <property type="entry name" value="PIM_Ser/Thr_kinase"/>
</dbReference>
<evidence type="ECO:0000259" key="11">
    <source>
        <dbReference type="PROSITE" id="PS50011"/>
    </source>
</evidence>
<comment type="subcellular location">
    <subcellularLocation>
        <location evidence="1">Host cell</location>
    </subcellularLocation>
</comment>
<feature type="domain" description="Protein kinase" evidence="11">
    <location>
        <begin position="2"/>
        <end position="43"/>
    </location>
</feature>
<dbReference type="WBParaSite" id="PSAMB.scaffold18352size954.g37559.t1">
    <property type="protein sequence ID" value="PSAMB.scaffold18352size954.g37559.t1"/>
    <property type="gene ID" value="PSAMB.scaffold18352size954.g37559"/>
</dbReference>
<evidence type="ECO:0000256" key="7">
    <source>
        <dbReference type="ARBA" id="ARBA00022840"/>
    </source>
</evidence>
<dbReference type="AlphaFoldDB" id="A0A914VFT2"/>
<name>A0A914VFT2_9BILA</name>
<dbReference type="GO" id="GO:0043657">
    <property type="term" value="C:host cell"/>
    <property type="evidence" value="ECO:0007669"/>
    <property type="project" value="UniProtKB-SubCell"/>
</dbReference>
<reference evidence="13" key="1">
    <citation type="submission" date="2022-11" db="UniProtKB">
        <authorList>
            <consortium name="WormBaseParasite"/>
        </authorList>
    </citation>
    <scope>IDENTIFICATION</scope>
</reference>
<dbReference type="GO" id="GO:0004674">
    <property type="term" value="F:protein serine/threonine kinase activity"/>
    <property type="evidence" value="ECO:0007669"/>
    <property type="project" value="UniProtKB-KW"/>
</dbReference>
<protein>
    <recommendedName>
        <fullName evidence="2">non-specific serine/threonine protein kinase</fullName>
        <ecNumber evidence="2">2.7.11.1</ecNumber>
    </recommendedName>
</protein>
<proteinExistence type="predicted"/>